<proteinExistence type="predicted"/>
<feature type="region of interest" description="Disordered" evidence="1">
    <location>
        <begin position="72"/>
        <end position="91"/>
    </location>
</feature>
<evidence type="ECO:0000313" key="3">
    <source>
        <dbReference type="EMBL" id="QSQ26628.1"/>
    </source>
</evidence>
<feature type="chain" id="PRO_5045659166" description="Lipoprotein" evidence="2">
    <location>
        <begin position="20"/>
        <end position="213"/>
    </location>
</feature>
<evidence type="ECO:0000256" key="2">
    <source>
        <dbReference type="SAM" id="SignalP"/>
    </source>
</evidence>
<organism evidence="3 4">
    <name type="scientific">Pyxidicoccus parkwayensis</name>
    <dbReference type="NCBI Taxonomy" id="2813578"/>
    <lineage>
        <taxon>Bacteria</taxon>
        <taxon>Pseudomonadati</taxon>
        <taxon>Myxococcota</taxon>
        <taxon>Myxococcia</taxon>
        <taxon>Myxococcales</taxon>
        <taxon>Cystobacterineae</taxon>
        <taxon>Myxococcaceae</taxon>
        <taxon>Pyxidicoccus</taxon>
    </lineage>
</organism>
<feature type="signal peptide" evidence="2">
    <location>
        <begin position="1"/>
        <end position="19"/>
    </location>
</feature>
<sequence>MSRLRTVLLALAVSSSLFTACKKQEEEKPAVPAEDSAPEGEAAPSEDSAPEPLNAAVVDRFITFEKALNEQAAEPRKALREASGANKAGASMDLARIQDSLREKHQLSDTQISALRLAGSQLLSAQGGGTAAQQAALKQRREQLAALPPDQRAGMEDSIKQMEAQLSGEGAFASLRQEYGDAAADAAKARRDDLLAVTRVRIEQETGKSPAAK</sequence>
<dbReference type="RefSeq" id="WP_206728173.1">
    <property type="nucleotide sequence ID" value="NZ_CP071090.1"/>
</dbReference>
<keyword evidence="2" id="KW-0732">Signal</keyword>
<name>A0ABX7P841_9BACT</name>
<dbReference type="EMBL" id="CP071090">
    <property type="protein sequence ID" value="QSQ26628.1"/>
    <property type="molecule type" value="Genomic_DNA"/>
</dbReference>
<dbReference type="Proteomes" id="UP000662747">
    <property type="component" value="Chromosome"/>
</dbReference>
<accession>A0ABX7P841</accession>
<feature type="region of interest" description="Disordered" evidence="1">
    <location>
        <begin position="23"/>
        <end position="54"/>
    </location>
</feature>
<evidence type="ECO:0000313" key="4">
    <source>
        <dbReference type="Proteomes" id="UP000662747"/>
    </source>
</evidence>
<gene>
    <name evidence="3" type="ORF">JY651_17570</name>
</gene>
<reference evidence="3 4" key="1">
    <citation type="submission" date="2021-02" db="EMBL/GenBank/DDBJ databases">
        <title>De Novo genome assembly of isolated myxobacteria.</title>
        <authorList>
            <person name="Stevens D.C."/>
        </authorList>
    </citation>
    <scope>NUCLEOTIDE SEQUENCE [LARGE SCALE GENOMIC DNA]</scope>
    <source>
        <strain evidence="4">SCPEA02</strain>
    </source>
</reference>
<evidence type="ECO:0000256" key="1">
    <source>
        <dbReference type="SAM" id="MobiDB-lite"/>
    </source>
</evidence>
<evidence type="ECO:0008006" key="5">
    <source>
        <dbReference type="Google" id="ProtNLM"/>
    </source>
</evidence>
<protein>
    <recommendedName>
        <fullName evidence="5">Lipoprotein</fullName>
    </recommendedName>
</protein>
<dbReference type="PROSITE" id="PS51257">
    <property type="entry name" value="PROKAR_LIPOPROTEIN"/>
    <property type="match status" value="1"/>
</dbReference>
<keyword evidence="4" id="KW-1185">Reference proteome</keyword>